<gene>
    <name evidence="2" type="ORF">FIBSPDRAFT_964279</name>
</gene>
<accession>A0A165XYC9</accession>
<evidence type="ECO:0000313" key="3">
    <source>
        <dbReference type="Proteomes" id="UP000076532"/>
    </source>
</evidence>
<proteinExistence type="predicted"/>
<name>A0A165XYC9_9AGAM</name>
<evidence type="ECO:0000313" key="2">
    <source>
        <dbReference type="EMBL" id="KZP09019.1"/>
    </source>
</evidence>
<dbReference type="Proteomes" id="UP000076532">
    <property type="component" value="Unassembled WGS sequence"/>
</dbReference>
<evidence type="ECO:0000256" key="1">
    <source>
        <dbReference type="SAM" id="MobiDB-lite"/>
    </source>
</evidence>
<feature type="region of interest" description="Disordered" evidence="1">
    <location>
        <begin position="1"/>
        <end position="23"/>
    </location>
</feature>
<sequence>MSTAYNPPQWPREPKSMVECGPPRASAAVQDGRAQRDSKLAHLDASAFAALFRGPQEPAAAGPRWNNFWSLGNLRLFGRAHDPEHAVDDDERHGAFDDRMLLELLAGEWDDMAMARHSAERPLFMSAHHPGRRVRHFEPE</sequence>
<dbReference type="OrthoDB" id="2507647at2759"/>
<reference evidence="2 3" key="1">
    <citation type="journal article" date="2016" name="Mol. Biol. Evol.">
        <title>Comparative Genomics of Early-Diverging Mushroom-Forming Fungi Provides Insights into the Origins of Lignocellulose Decay Capabilities.</title>
        <authorList>
            <person name="Nagy L.G."/>
            <person name="Riley R."/>
            <person name="Tritt A."/>
            <person name="Adam C."/>
            <person name="Daum C."/>
            <person name="Floudas D."/>
            <person name="Sun H."/>
            <person name="Yadav J.S."/>
            <person name="Pangilinan J."/>
            <person name="Larsson K.H."/>
            <person name="Matsuura K."/>
            <person name="Barry K."/>
            <person name="Labutti K."/>
            <person name="Kuo R."/>
            <person name="Ohm R.A."/>
            <person name="Bhattacharya S.S."/>
            <person name="Shirouzu T."/>
            <person name="Yoshinaga Y."/>
            <person name="Martin F.M."/>
            <person name="Grigoriev I.V."/>
            <person name="Hibbett D.S."/>
        </authorList>
    </citation>
    <scope>NUCLEOTIDE SEQUENCE [LARGE SCALE GENOMIC DNA]</scope>
    <source>
        <strain evidence="2 3">CBS 109695</strain>
    </source>
</reference>
<dbReference type="EMBL" id="KV417709">
    <property type="protein sequence ID" value="KZP09019.1"/>
    <property type="molecule type" value="Genomic_DNA"/>
</dbReference>
<organism evidence="2 3">
    <name type="scientific">Athelia psychrophila</name>
    <dbReference type="NCBI Taxonomy" id="1759441"/>
    <lineage>
        <taxon>Eukaryota</taxon>
        <taxon>Fungi</taxon>
        <taxon>Dikarya</taxon>
        <taxon>Basidiomycota</taxon>
        <taxon>Agaricomycotina</taxon>
        <taxon>Agaricomycetes</taxon>
        <taxon>Agaricomycetidae</taxon>
        <taxon>Atheliales</taxon>
        <taxon>Atheliaceae</taxon>
        <taxon>Athelia</taxon>
    </lineage>
</organism>
<keyword evidence="3" id="KW-1185">Reference proteome</keyword>
<dbReference type="AlphaFoldDB" id="A0A165XYC9"/>
<protein>
    <submittedName>
        <fullName evidence="2">Uncharacterized protein</fullName>
    </submittedName>
</protein>